<gene>
    <name evidence="2" type="ORF">ENN26_09995</name>
</gene>
<dbReference type="EMBL" id="DSAY01000189">
    <property type="protein sequence ID" value="HDP16087.1"/>
    <property type="molecule type" value="Genomic_DNA"/>
</dbReference>
<feature type="domain" description="Transglutaminase-like" evidence="1">
    <location>
        <begin position="173"/>
        <end position="261"/>
    </location>
</feature>
<dbReference type="AlphaFoldDB" id="A0A7C1GBK4"/>
<organism evidence="2">
    <name type="scientific">Thermofilum adornatum</name>
    <dbReference type="NCBI Taxonomy" id="1365176"/>
    <lineage>
        <taxon>Archaea</taxon>
        <taxon>Thermoproteota</taxon>
        <taxon>Thermoprotei</taxon>
        <taxon>Thermofilales</taxon>
        <taxon>Thermofilaceae</taxon>
        <taxon>Thermofilum</taxon>
    </lineage>
</organism>
<protein>
    <recommendedName>
        <fullName evidence="1">Transglutaminase-like domain-containing protein</fullName>
    </recommendedName>
</protein>
<dbReference type="Gene3D" id="3.10.620.30">
    <property type="match status" value="1"/>
</dbReference>
<name>A0A7C1GBK4_9CREN</name>
<dbReference type="InterPro" id="IPR038765">
    <property type="entry name" value="Papain-like_cys_pep_sf"/>
</dbReference>
<dbReference type="InterPro" id="IPR002931">
    <property type="entry name" value="Transglutaminase-like"/>
</dbReference>
<dbReference type="SUPFAM" id="SSF54001">
    <property type="entry name" value="Cysteine proteinases"/>
    <property type="match status" value="1"/>
</dbReference>
<sequence length="370" mass="40753">MAVVNMVLKQRNRTVIYLGIIFLGLSISIAGAAPIGSNTYIIRTSYIVNGGSGQLPLEVFSHNLHLVPSLPGFQERVSAKLYVNSREVNFSIGIDEEGNEYPFVSLSYAGRLNITLVQRVVVYLASARGFFKTAGNLPWPLRPEDELPRNSFWRCNGTKINLPYLENVSKTLSMQSASPIEYAEKIVSWLKNRGVKYENSFGGVVCPSRFLEQASGACGDYASFIAALFKIRGVKSYVFYALVYDAKALVTSNSTNYSFVTRGAYPHMFTVIDIDGKRVPIDATANTGDPIKGASAVALDNVVILYKVMNRDPNDYLILYAPNNDAKVSLIVEIIQANTPTPVLDTEILLGLLAIALVLISKRWDTVEED</sequence>
<evidence type="ECO:0000313" key="2">
    <source>
        <dbReference type="EMBL" id="HDP16087.1"/>
    </source>
</evidence>
<accession>A0A7C1GBK4</accession>
<comment type="caution">
    <text evidence="2">The sequence shown here is derived from an EMBL/GenBank/DDBJ whole genome shotgun (WGS) entry which is preliminary data.</text>
</comment>
<evidence type="ECO:0000259" key="1">
    <source>
        <dbReference type="Pfam" id="PF01841"/>
    </source>
</evidence>
<dbReference type="Pfam" id="PF01841">
    <property type="entry name" value="Transglut_core"/>
    <property type="match status" value="1"/>
</dbReference>
<proteinExistence type="predicted"/>
<reference evidence="2" key="1">
    <citation type="journal article" date="2020" name="mSystems">
        <title>Genome- and Community-Level Interaction Insights into Carbon Utilization and Element Cycling Functions of Hydrothermarchaeota in Hydrothermal Sediment.</title>
        <authorList>
            <person name="Zhou Z."/>
            <person name="Liu Y."/>
            <person name="Xu W."/>
            <person name="Pan J."/>
            <person name="Luo Z.H."/>
            <person name="Li M."/>
        </authorList>
    </citation>
    <scope>NUCLEOTIDE SEQUENCE [LARGE SCALE GENOMIC DNA]</scope>
    <source>
        <strain evidence="2">SpSt-116</strain>
    </source>
</reference>